<keyword evidence="2" id="KW-0812">Transmembrane</keyword>
<gene>
    <name evidence="3" type="ORF">ACFQS8_04505</name>
</gene>
<dbReference type="InterPro" id="IPR025961">
    <property type="entry name" value="Metal_resist"/>
</dbReference>
<feature type="transmembrane region" description="Helical" evidence="2">
    <location>
        <begin position="12"/>
        <end position="36"/>
    </location>
</feature>
<feature type="compositionally biased region" description="Basic and acidic residues" evidence="1">
    <location>
        <begin position="167"/>
        <end position="198"/>
    </location>
</feature>
<sequence length="198" mass="22403">MTDIETDKKKKLPVILAVSLALNAALIGLMGGQMLVGDNKYKSPHSSRDGQHRPPIEHVLNVLNESERKTLKKTMIQHWKNSHAEREAMREKHDKVIAVISLDPFEREAVEAALSEFEQADQRMKNIAASGVLDVMQGLSADARVALAETLLLQNRKSIRRPPPRMPCKEGEKCEKRGRGDRPERPSHYDRETSRPKE</sequence>
<comment type="caution">
    <text evidence="3">The sequence shown here is derived from an EMBL/GenBank/DDBJ whole genome shotgun (WGS) entry which is preliminary data.</text>
</comment>
<evidence type="ECO:0000313" key="4">
    <source>
        <dbReference type="Proteomes" id="UP001596492"/>
    </source>
</evidence>
<accession>A0ABW2IID8</accession>
<protein>
    <submittedName>
        <fullName evidence="3">Periplasmic heavy metal sensor</fullName>
    </submittedName>
</protein>
<dbReference type="Gene3D" id="1.20.120.1490">
    <property type="match status" value="1"/>
</dbReference>
<proteinExistence type="predicted"/>
<feature type="region of interest" description="Disordered" evidence="1">
    <location>
        <begin position="158"/>
        <end position="198"/>
    </location>
</feature>
<organism evidence="3 4">
    <name type="scientific">Hirschia litorea</name>
    <dbReference type="NCBI Taxonomy" id="1199156"/>
    <lineage>
        <taxon>Bacteria</taxon>
        <taxon>Pseudomonadati</taxon>
        <taxon>Pseudomonadota</taxon>
        <taxon>Alphaproteobacteria</taxon>
        <taxon>Hyphomonadales</taxon>
        <taxon>Hyphomonadaceae</taxon>
        <taxon>Hirschia</taxon>
    </lineage>
</organism>
<dbReference type="RefSeq" id="WP_382166069.1">
    <property type="nucleotide sequence ID" value="NZ_JBHTBR010000002.1"/>
</dbReference>
<name>A0ABW2IID8_9PROT</name>
<keyword evidence="4" id="KW-1185">Reference proteome</keyword>
<evidence type="ECO:0000256" key="1">
    <source>
        <dbReference type="SAM" id="MobiDB-lite"/>
    </source>
</evidence>
<dbReference type="Pfam" id="PF13801">
    <property type="entry name" value="Metal_resist"/>
    <property type="match status" value="1"/>
</dbReference>
<keyword evidence="2" id="KW-0472">Membrane</keyword>
<reference evidence="4" key="1">
    <citation type="journal article" date="2019" name="Int. J. Syst. Evol. Microbiol.">
        <title>The Global Catalogue of Microorganisms (GCM) 10K type strain sequencing project: providing services to taxonomists for standard genome sequencing and annotation.</title>
        <authorList>
            <consortium name="The Broad Institute Genomics Platform"/>
            <consortium name="The Broad Institute Genome Sequencing Center for Infectious Disease"/>
            <person name="Wu L."/>
            <person name="Ma J."/>
        </authorList>
    </citation>
    <scope>NUCLEOTIDE SEQUENCE [LARGE SCALE GENOMIC DNA]</scope>
    <source>
        <strain evidence="4">CCUG 51308</strain>
    </source>
</reference>
<keyword evidence="2" id="KW-1133">Transmembrane helix</keyword>
<evidence type="ECO:0000313" key="3">
    <source>
        <dbReference type="EMBL" id="MFC7290864.1"/>
    </source>
</evidence>
<dbReference type="Proteomes" id="UP001596492">
    <property type="component" value="Unassembled WGS sequence"/>
</dbReference>
<dbReference type="EMBL" id="JBHTBR010000002">
    <property type="protein sequence ID" value="MFC7290864.1"/>
    <property type="molecule type" value="Genomic_DNA"/>
</dbReference>
<evidence type="ECO:0000256" key="2">
    <source>
        <dbReference type="SAM" id="Phobius"/>
    </source>
</evidence>